<reference evidence="3" key="1">
    <citation type="submission" date="2016-12" db="EMBL/GenBank/DDBJ databases">
        <authorList>
            <person name="Herbold C."/>
        </authorList>
    </citation>
    <scope>NUCLEOTIDE SEQUENCE [LARGE SCALE GENOMIC DNA]</scope>
</reference>
<keyword evidence="3" id="KW-1185">Reference proteome</keyword>
<protein>
    <recommendedName>
        <fullName evidence="4">Late embryogenesis abundant protein LEA-2 subgroup domain-containing protein</fullName>
    </recommendedName>
</protein>
<dbReference type="OrthoDB" id="1616at2157"/>
<evidence type="ECO:0000313" key="3">
    <source>
        <dbReference type="Proteomes" id="UP000232412"/>
    </source>
</evidence>
<dbReference type="Gene3D" id="2.60.40.1820">
    <property type="match status" value="1"/>
</dbReference>
<evidence type="ECO:0000256" key="1">
    <source>
        <dbReference type="SAM" id="Phobius"/>
    </source>
</evidence>
<name>A0A2H1EFG1_9ARCH</name>
<keyword evidence="1" id="KW-1133">Transmembrane helix</keyword>
<dbReference type="SUPFAM" id="SSF117070">
    <property type="entry name" value="LEA14-like"/>
    <property type="match status" value="1"/>
</dbReference>
<dbReference type="EMBL" id="FRFC01000003">
    <property type="protein sequence ID" value="SHO43644.1"/>
    <property type="molecule type" value="Genomic_DNA"/>
</dbReference>
<accession>A0A2H1EFG1</accession>
<dbReference type="AlphaFoldDB" id="A0A2H1EFG1"/>
<gene>
    <name evidence="2" type="ORF">NSIN_20130</name>
</gene>
<proteinExistence type="predicted"/>
<organism evidence="2 3">
    <name type="scientific">Nitrosotalea sinensis</name>
    <dbReference type="NCBI Taxonomy" id="1499975"/>
    <lineage>
        <taxon>Archaea</taxon>
        <taxon>Nitrososphaerota</taxon>
        <taxon>Nitrososphaeria</taxon>
        <taxon>Nitrosotaleales</taxon>
        <taxon>Nitrosotaleaceae</taxon>
        <taxon>Nitrosotalea</taxon>
    </lineage>
</organism>
<keyword evidence="1" id="KW-0812">Transmembrane</keyword>
<keyword evidence="1" id="KW-0472">Membrane</keyword>
<feature type="transmembrane region" description="Helical" evidence="1">
    <location>
        <begin position="7"/>
        <end position="26"/>
    </location>
</feature>
<evidence type="ECO:0008006" key="4">
    <source>
        <dbReference type="Google" id="ProtNLM"/>
    </source>
</evidence>
<dbReference type="Proteomes" id="UP000232412">
    <property type="component" value="Unassembled WGS sequence"/>
</dbReference>
<dbReference type="RefSeq" id="WP_101009187.1">
    <property type="nucleotide sequence ID" value="NZ_FRFC01000003.1"/>
</dbReference>
<sequence length="157" mass="17213">MERRAKVIIIAICVVAAIGIFAYSQYLSATHLSISILESKVIQRNDNNSLYNMTLQFQNPSLLPINVGQTDFVISVNDENLGTGTLQPLVIPPMGKISSSAPFTADNTVLDKYSNNDVIPKVKLSGTSKYGISIISVNVPFTYYPTEQEAREFIHGS</sequence>
<evidence type="ECO:0000313" key="2">
    <source>
        <dbReference type="EMBL" id="SHO43644.1"/>
    </source>
</evidence>